<dbReference type="InterPro" id="IPR006143">
    <property type="entry name" value="RND_pump_MFP"/>
</dbReference>
<evidence type="ECO:0000313" key="10">
    <source>
        <dbReference type="Proteomes" id="UP000183046"/>
    </source>
</evidence>
<feature type="coiled-coil region" evidence="5">
    <location>
        <begin position="144"/>
        <end position="178"/>
    </location>
</feature>
<evidence type="ECO:0000256" key="3">
    <source>
        <dbReference type="ARBA" id="ARBA00022448"/>
    </source>
</evidence>
<evidence type="ECO:0000256" key="1">
    <source>
        <dbReference type="ARBA" id="ARBA00004196"/>
    </source>
</evidence>
<evidence type="ECO:0000256" key="6">
    <source>
        <dbReference type="SAM" id="SignalP"/>
    </source>
</evidence>
<dbReference type="NCBIfam" id="TIGR01730">
    <property type="entry name" value="RND_mfp"/>
    <property type="match status" value="1"/>
</dbReference>
<evidence type="ECO:0000256" key="4">
    <source>
        <dbReference type="ARBA" id="ARBA00023054"/>
    </source>
</evidence>
<comment type="caution">
    <text evidence="9">The sequence shown here is derived from an EMBL/GenBank/DDBJ whole genome shotgun (WGS) entry which is preliminary data.</text>
</comment>
<evidence type="ECO:0000256" key="5">
    <source>
        <dbReference type="SAM" id="Coils"/>
    </source>
</evidence>
<dbReference type="Pfam" id="PF25917">
    <property type="entry name" value="BSH_RND"/>
    <property type="match status" value="1"/>
</dbReference>
<evidence type="ECO:0000313" key="9">
    <source>
        <dbReference type="EMBL" id="SCZ48980.1"/>
    </source>
</evidence>
<proteinExistence type="inferred from homology"/>
<evidence type="ECO:0000259" key="7">
    <source>
        <dbReference type="Pfam" id="PF25917"/>
    </source>
</evidence>
<keyword evidence="4 5" id="KW-0175">Coiled coil</keyword>
<evidence type="ECO:0000256" key="2">
    <source>
        <dbReference type="ARBA" id="ARBA00009477"/>
    </source>
</evidence>
<dbReference type="InterPro" id="IPR058625">
    <property type="entry name" value="MdtA-like_BSH"/>
</dbReference>
<dbReference type="Gene3D" id="2.40.420.20">
    <property type="match status" value="1"/>
</dbReference>
<dbReference type="AlphaFoldDB" id="A0A1G5PIR4"/>
<gene>
    <name evidence="9" type="ORF">SAMN05216279_1445</name>
</gene>
<feature type="domain" description="Multidrug resistance protein MdtA-like C-terminal permuted SH3" evidence="8">
    <location>
        <begin position="296"/>
        <end position="356"/>
    </location>
</feature>
<feature type="domain" description="Multidrug resistance protein MdtA-like barrel-sandwich hybrid" evidence="7">
    <location>
        <begin position="67"/>
        <end position="199"/>
    </location>
</feature>
<feature type="chain" id="PRO_5010255988" evidence="6">
    <location>
        <begin position="20"/>
        <end position="375"/>
    </location>
</feature>
<name>A0A1G5PIR4_9PSED</name>
<dbReference type="Pfam" id="PF25967">
    <property type="entry name" value="RND-MFP_C"/>
    <property type="match status" value="1"/>
</dbReference>
<comment type="similarity">
    <text evidence="2">Belongs to the membrane fusion protein (MFP) (TC 8.A.1) family.</text>
</comment>
<dbReference type="InterPro" id="IPR058627">
    <property type="entry name" value="MdtA-like_C"/>
</dbReference>
<dbReference type="SUPFAM" id="SSF111369">
    <property type="entry name" value="HlyD-like secretion proteins"/>
    <property type="match status" value="1"/>
</dbReference>
<dbReference type="EMBL" id="FMWB01000044">
    <property type="protein sequence ID" value="SCZ48980.1"/>
    <property type="molecule type" value="Genomic_DNA"/>
</dbReference>
<dbReference type="PANTHER" id="PTHR30469:SF15">
    <property type="entry name" value="HLYD FAMILY OF SECRETION PROTEINS"/>
    <property type="match status" value="1"/>
</dbReference>
<evidence type="ECO:0000259" key="8">
    <source>
        <dbReference type="Pfam" id="PF25967"/>
    </source>
</evidence>
<dbReference type="GO" id="GO:0015562">
    <property type="term" value="F:efflux transmembrane transporter activity"/>
    <property type="evidence" value="ECO:0007669"/>
    <property type="project" value="TreeGrafter"/>
</dbReference>
<protein>
    <submittedName>
        <fullName evidence="9">RND family efflux transporter, MFP subunit</fullName>
    </submittedName>
</protein>
<reference evidence="10" key="1">
    <citation type="submission" date="2016-10" db="EMBL/GenBank/DDBJ databases">
        <authorList>
            <person name="de Groot N.N."/>
        </authorList>
    </citation>
    <scope>NUCLEOTIDE SEQUENCE [LARGE SCALE GENOMIC DNA]</scope>
    <source>
        <strain evidence="10">DSM 15758</strain>
    </source>
</reference>
<dbReference type="GO" id="GO:1990281">
    <property type="term" value="C:efflux pump complex"/>
    <property type="evidence" value="ECO:0007669"/>
    <property type="project" value="TreeGrafter"/>
</dbReference>
<dbReference type="PANTHER" id="PTHR30469">
    <property type="entry name" value="MULTIDRUG RESISTANCE PROTEIN MDTA"/>
    <property type="match status" value="1"/>
</dbReference>
<feature type="signal peptide" evidence="6">
    <location>
        <begin position="1"/>
        <end position="19"/>
    </location>
</feature>
<keyword evidence="6" id="KW-0732">Signal</keyword>
<sequence>MLSSLVVPLPRQALYWALAAGVLSAGCSPATPPAKTEAIRPALVVPVRDAGANSFQLVGEIRAAQRAELAFAVGGRVQSVLVEPGDTVQRGQVLAQLDEQPLRAQRATAAGEVARAKAQAGELALRAERVRQAHQAGATGAGEWTAVQAELAAAEAALKAAQAQENNAQWSLDQAQLRAPFSGVVGVRHLEAGQTAGPGAPVLNIDGTGRELVLTAPATLPLKVGQAVTLTPAQADLQSAQALPSRVLRVASRQDAGGTVRVTLAAPANAMVGSTWAIHIPTAVGNTASTAAPTGVLVPLRAVVPGAQAGQGHVLRLAQDGKTTERVDVTLGSTQGDWVHVAQGLARTDRLVIAGAAHLPPGTAIQPVTGHGSQP</sequence>
<accession>A0A1G5PIR4</accession>
<organism evidence="9 10">
    <name type="scientific">Pseudomonas oryzihabitans</name>
    <dbReference type="NCBI Taxonomy" id="47885"/>
    <lineage>
        <taxon>Bacteria</taxon>
        <taxon>Pseudomonadati</taxon>
        <taxon>Pseudomonadota</taxon>
        <taxon>Gammaproteobacteria</taxon>
        <taxon>Pseudomonadales</taxon>
        <taxon>Pseudomonadaceae</taxon>
        <taxon>Pseudomonas</taxon>
    </lineage>
</organism>
<dbReference type="Gene3D" id="1.10.287.470">
    <property type="entry name" value="Helix hairpin bin"/>
    <property type="match status" value="1"/>
</dbReference>
<comment type="subcellular location">
    <subcellularLocation>
        <location evidence="1">Cell envelope</location>
    </subcellularLocation>
</comment>
<keyword evidence="3" id="KW-0813">Transport</keyword>
<dbReference type="Gene3D" id="2.40.50.100">
    <property type="match status" value="1"/>
</dbReference>
<dbReference type="Proteomes" id="UP000183046">
    <property type="component" value="Unassembled WGS sequence"/>
</dbReference>